<proteinExistence type="predicted"/>
<comment type="caution">
    <text evidence="2">The sequence shown here is derived from an EMBL/GenBank/DDBJ whole genome shotgun (WGS) entry which is preliminary data.</text>
</comment>
<dbReference type="Proteomes" id="UP000574769">
    <property type="component" value="Unassembled WGS sequence"/>
</dbReference>
<dbReference type="EMBL" id="JACHNY010000006">
    <property type="protein sequence ID" value="MBB4618920.1"/>
    <property type="molecule type" value="Genomic_DNA"/>
</dbReference>
<keyword evidence="3" id="KW-1185">Reference proteome</keyword>
<dbReference type="AlphaFoldDB" id="A0A7W7F111"/>
<dbReference type="RefSeq" id="WP_184116204.1">
    <property type="nucleotide sequence ID" value="NZ_JACHNY010000006.1"/>
</dbReference>
<evidence type="ECO:0000313" key="3">
    <source>
        <dbReference type="Proteomes" id="UP000574769"/>
    </source>
</evidence>
<accession>A0A7W7F111</accession>
<organism evidence="2 3">
    <name type="scientific">Sphingomonas abaci</name>
    <dbReference type="NCBI Taxonomy" id="237611"/>
    <lineage>
        <taxon>Bacteria</taxon>
        <taxon>Pseudomonadati</taxon>
        <taxon>Pseudomonadota</taxon>
        <taxon>Alphaproteobacteria</taxon>
        <taxon>Sphingomonadales</taxon>
        <taxon>Sphingomonadaceae</taxon>
        <taxon>Sphingomonas</taxon>
    </lineage>
</organism>
<reference evidence="2 3" key="1">
    <citation type="submission" date="2020-08" db="EMBL/GenBank/DDBJ databases">
        <title>Genomic Encyclopedia of Type Strains, Phase IV (KMG-IV): sequencing the most valuable type-strain genomes for metagenomic binning, comparative biology and taxonomic classification.</title>
        <authorList>
            <person name="Goeker M."/>
        </authorList>
    </citation>
    <scope>NUCLEOTIDE SEQUENCE [LARGE SCALE GENOMIC DNA]</scope>
    <source>
        <strain evidence="2 3">DSM 15867</strain>
    </source>
</reference>
<evidence type="ECO:0000256" key="1">
    <source>
        <dbReference type="SAM" id="MobiDB-lite"/>
    </source>
</evidence>
<name>A0A7W7F111_9SPHN</name>
<feature type="region of interest" description="Disordered" evidence="1">
    <location>
        <begin position="39"/>
        <end position="72"/>
    </location>
</feature>
<sequence>MIPAFFLALQAAPNVPQRFSILADDCSSQTLSTDQIVVCGRNGSPLPRLPLPDERPPPDIPRQRTGDPRAGLENAQNGACAFQGCQVGVMLPIIPVAKAGIAAIRRALAPRIDTSERVAIDLDSPPPPLEGRLSP</sequence>
<gene>
    <name evidence="2" type="ORF">GGQ96_003066</name>
</gene>
<protein>
    <submittedName>
        <fullName evidence="2">Uncharacterized protein</fullName>
    </submittedName>
</protein>
<evidence type="ECO:0000313" key="2">
    <source>
        <dbReference type="EMBL" id="MBB4618920.1"/>
    </source>
</evidence>
<feature type="compositionally biased region" description="Basic and acidic residues" evidence="1">
    <location>
        <begin position="51"/>
        <end position="67"/>
    </location>
</feature>